<dbReference type="PANTHER" id="PTHR37692:SF1">
    <property type="entry name" value="DUF420 DOMAIN-CONTAINING PROTEIN"/>
    <property type="match status" value="1"/>
</dbReference>
<dbReference type="RefSeq" id="WP_036688510.1">
    <property type="nucleotide sequence ID" value="NZ_FYEP01000041.1"/>
</dbReference>
<gene>
    <name evidence="2" type="ORF">ET33_16295</name>
</gene>
<dbReference type="Pfam" id="PF04238">
    <property type="entry name" value="DUF420"/>
    <property type="match status" value="1"/>
</dbReference>
<name>A0A081NY73_9BACL</name>
<dbReference type="AlphaFoldDB" id="A0A081NY73"/>
<sequence>MSKPRNFTAWITVFSIILIGVIAALFFMPKYEGTVGFDVTLLPLLNAVFNCFTFAFLLLSLYFVKKKNIAAHRNFVLLAFVTTALFLVSYVMYHFLTEPTKFGGSLWLKYVYFFVLITHVLLAIVNVPMALITVTRGFNMKIESHRKIARWTMPIWLYVSSTGVLVYLLISPYY</sequence>
<feature type="transmembrane region" description="Helical" evidence="1">
    <location>
        <begin position="40"/>
        <end position="63"/>
    </location>
</feature>
<dbReference type="PANTHER" id="PTHR37692">
    <property type="entry name" value="HYPOTHETICAL MEMBRANE SPANNING PROTEIN"/>
    <property type="match status" value="1"/>
</dbReference>
<accession>A0A081NY73</accession>
<evidence type="ECO:0000313" key="2">
    <source>
        <dbReference type="EMBL" id="KEQ23396.1"/>
    </source>
</evidence>
<organism evidence="2 3">
    <name type="scientific">Paenibacillus tyrfis</name>
    <dbReference type="NCBI Taxonomy" id="1501230"/>
    <lineage>
        <taxon>Bacteria</taxon>
        <taxon>Bacillati</taxon>
        <taxon>Bacillota</taxon>
        <taxon>Bacilli</taxon>
        <taxon>Bacillales</taxon>
        <taxon>Paenibacillaceae</taxon>
        <taxon>Paenibacillus</taxon>
    </lineage>
</organism>
<reference evidence="2 3" key="1">
    <citation type="submission" date="2014-06" db="EMBL/GenBank/DDBJ databases">
        <title>Draft genome sequence of Paenibacillus sp. MSt1.</title>
        <authorList>
            <person name="Aw Y.K."/>
            <person name="Ong K.S."/>
            <person name="Gan H.M."/>
            <person name="Lee S.M."/>
        </authorList>
    </citation>
    <scope>NUCLEOTIDE SEQUENCE [LARGE SCALE GENOMIC DNA]</scope>
    <source>
        <strain evidence="2 3">MSt1</strain>
    </source>
</reference>
<comment type="caution">
    <text evidence="2">The sequence shown here is derived from an EMBL/GenBank/DDBJ whole genome shotgun (WGS) entry which is preliminary data.</text>
</comment>
<dbReference type="eggNOG" id="COG2322">
    <property type="taxonomic scope" value="Bacteria"/>
</dbReference>
<feature type="transmembrane region" description="Helical" evidence="1">
    <location>
        <begin position="111"/>
        <end position="134"/>
    </location>
</feature>
<dbReference type="OrthoDB" id="9811380at2"/>
<feature type="transmembrane region" description="Helical" evidence="1">
    <location>
        <begin position="155"/>
        <end position="173"/>
    </location>
</feature>
<dbReference type="Proteomes" id="UP000028123">
    <property type="component" value="Unassembled WGS sequence"/>
</dbReference>
<keyword evidence="3" id="KW-1185">Reference proteome</keyword>
<keyword evidence="1" id="KW-1133">Transmembrane helix</keyword>
<keyword evidence="1" id="KW-0812">Transmembrane</keyword>
<feature type="transmembrane region" description="Helical" evidence="1">
    <location>
        <begin position="7"/>
        <end position="28"/>
    </location>
</feature>
<dbReference type="InterPro" id="IPR007352">
    <property type="entry name" value="DUF420"/>
</dbReference>
<proteinExistence type="predicted"/>
<evidence type="ECO:0000256" key="1">
    <source>
        <dbReference type="SAM" id="Phobius"/>
    </source>
</evidence>
<dbReference type="EMBL" id="JNVM01000022">
    <property type="protein sequence ID" value="KEQ23396.1"/>
    <property type="molecule type" value="Genomic_DNA"/>
</dbReference>
<keyword evidence="1" id="KW-0472">Membrane</keyword>
<evidence type="ECO:0000313" key="3">
    <source>
        <dbReference type="Proteomes" id="UP000028123"/>
    </source>
</evidence>
<feature type="transmembrane region" description="Helical" evidence="1">
    <location>
        <begin position="75"/>
        <end position="96"/>
    </location>
</feature>
<protein>
    <submittedName>
        <fullName evidence="2">Membrane protein</fullName>
    </submittedName>
</protein>